<evidence type="ECO:0000256" key="2">
    <source>
        <dbReference type="SAM" id="SignalP"/>
    </source>
</evidence>
<dbReference type="Proteomes" id="UP000663637">
    <property type="component" value="Chromosome"/>
</dbReference>
<feature type="transmembrane region" description="Helical" evidence="1">
    <location>
        <begin position="441"/>
        <end position="463"/>
    </location>
</feature>
<evidence type="ECO:0000313" key="5">
    <source>
        <dbReference type="Proteomes" id="UP000663637"/>
    </source>
</evidence>
<name>A0ABX7KDC3_9SPHN</name>
<gene>
    <name evidence="4" type="ORF">IDJ81_07035</name>
</gene>
<dbReference type="PANTHER" id="PTHR46825:SF9">
    <property type="entry name" value="BETA-LACTAMASE-RELATED DOMAIN-CONTAINING PROTEIN"/>
    <property type="match status" value="1"/>
</dbReference>
<accession>A0ABX7KDC3</accession>
<protein>
    <submittedName>
        <fullName evidence="4">Beta-lactamase family protein</fullName>
    </submittedName>
</protein>
<feature type="domain" description="Beta-lactamase-related" evidence="3">
    <location>
        <begin position="27"/>
        <end position="341"/>
    </location>
</feature>
<sequence>MKLRWAFAGLALFASGLPASAVSSELDDFIEAQLPESAAPGLAYAQVEDGKVLTKAFGERVEGSGEAVTRDTPFPIGSVTKSFTALAIMQLVEAGKLGLDDPVSRHLSAFAEGPARAVTLRQLLNHTSGYSTVQGNSYHGNADAAEIGLIDYAARLAHVAPVRAPGTVWQYSNLNYQILGAVIEQASGESYADYIEQHIFAPLGMKSSAVVIGAGPPSMATGHRPWFGGVRPVPGGNRSRINAPSGGIVASARDMGRYLAIWLNGEDDILSASAKASMIVPSGPVSPAYGLGWSIDPADGTVYHTGLVPGAETLASFIPAERKGVVVMVNANSGLGFADTWYLIGGAGALALGRVHQDDGSRWGPKAAYLSIALLPLLFLLFALVSWRGRQKLRGKRKTRSGRLSLWFPLVAMAGLAWLLIDLLPRVFGGSIATLQLYQPDFAWCLIAAAVLALSWAIFRLALAYSGGQGPSGQIRQEG</sequence>
<organism evidence="4 5">
    <name type="scientific">Tsuneonella flava</name>
    <dbReference type="NCBI Taxonomy" id="2055955"/>
    <lineage>
        <taxon>Bacteria</taxon>
        <taxon>Pseudomonadati</taxon>
        <taxon>Pseudomonadota</taxon>
        <taxon>Alphaproteobacteria</taxon>
        <taxon>Sphingomonadales</taxon>
        <taxon>Erythrobacteraceae</taxon>
        <taxon>Tsuneonella</taxon>
    </lineage>
</organism>
<dbReference type="Pfam" id="PF00144">
    <property type="entry name" value="Beta-lactamase"/>
    <property type="match status" value="1"/>
</dbReference>
<keyword evidence="1" id="KW-0472">Membrane</keyword>
<evidence type="ECO:0000259" key="3">
    <source>
        <dbReference type="Pfam" id="PF00144"/>
    </source>
</evidence>
<reference evidence="4 5" key="1">
    <citation type="submission" date="2020-09" db="EMBL/GenBank/DDBJ databases">
        <title>Complete genome sequence of altererythrobacter flavus SS-21NJ, isolated from Dongying oil sludge in Shandong province.</title>
        <authorList>
            <person name="Sun S."/>
            <person name="Zhang Z."/>
        </authorList>
    </citation>
    <scope>NUCLEOTIDE SEQUENCE [LARGE SCALE GENOMIC DNA]</scope>
    <source>
        <strain evidence="4 5">SS-21NJ</strain>
    </source>
</reference>
<feature type="chain" id="PRO_5045344251" evidence="2">
    <location>
        <begin position="22"/>
        <end position="479"/>
    </location>
</feature>
<evidence type="ECO:0000256" key="1">
    <source>
        <dbReference type="SAM" id="Phobius"/>
    </source>
</evidence>
<dbReference type="EMBL" id="CP061510">
    <property type="protein sequence ID" value="QSB45828.1"/>
    <property type="molecule type" value="Genomic_DNA"/>
</dbReference>
<evidence type="ECO:0000313" key="4">
    <source>
        <dbReference type="EMBL" id="QSB45828.1"/>
    </source>
</evidence>
<keyword evidence="5" id="KW-1185">Reference proteome</keyword>
<dbReference type="Gene3D" id="3.40.710.10">
    <property type="entry name" value="DD-peptidase/beta-lactamase superfamily"/>
    <property type="match status" value="1"/>
</dbReference>
<dbReference type="SUPFAM" id="SSF56601">
    <property type="entry name" value="beta-lactamase/transpeptidase-like"/>
    <property type="match status" value="1"/>
</dbReference>
<keyword evidence="1" id="KW-0812">Transmembrane</keyword>
<proteinExistence type="predicted"/>
<dbReference type="PANTHER" id="PTHR46825">
    <property type="entry name" value="D-ALANYL-D-ALANINE-CARBOXYPEPTIDASE/ENDOPEPTIDASE AMPH"/>
    <property type="match status" value="1"/>
</dbReference>
<feature type="transmembrane region" description="Helical" evidence="1">
    <location>
        <begin position="404"/>
        <end position="421"/>
    </location>
</feature>
<dbReference type="InterPro" id="IPR012338">
    <property type="entry name" value="Beta-lactam/transpept-like"/>
</dbReference>
<feature type="transmembrane region" description="Helical" evidence="1">
    <location>
        <begin position="367"/>
        <end position="384"/>
    </location>
</feature>
<keyword evidence="2" id="KW-0732">Signal</keyword>
<dbReference type="InterPro" id="IPR001466">
    <property type="entry name" value="Beta-lactam-related"/>
</dbReference>
<keyword evidence="1" id="KW-1133">Transmembrane helix</keyword>
<dbReference type="InterPro" id="IPR050491">
    <property type="entry name" value="AmpC-like"/>
</dbReference>
<dbReference type="RefSeq" id="WP_205445141.1">
    <property type="nucleotide sequence ID" value="NZ_CP061510.1"/>
</dbReference>
<feature type="signal peptide" evidence="2">
    <location>
        <begin position="1"/>
        <end position="21"/>
    </location>
</feature>